<evidence type="ECO:0000313" key="2">
    <source>
        <dbReference type="Proteomes" id="UP000447434"/>
    </source>
</evidence>
<gene>
    <name evidence="1" type="ORF">Lalb_Chr25g0281631</name>
</gene>
<dbReference type="Proteomes" id="UP000447434">
    <property type="component" value="Chromosome 25"/>
</dbReference>
<organism evidence="1 2">
    <name type="scientific">Lupinus albus</name>
    <name type="common">White lupine</name>
    <name type="synonym">Lupinus termis</name>
    <dbReference type="NCBI Taxonomy" id="3870"/>
    <lineage>
        <taxon>Eukaryota</taxon>
        <taxon>Viridiplantae</taxon>
        <taxon>Streptophyta</taxon>
        <taxon>Embryophyta</taxon>
        <taxon>Tracheophyta</taxon>
        <taxon>Spermatophyta</taxon>
        <taxon>Magnoliopsida</taxon>
        <taxon>eudicotyledons</taxon>
        <taxon>Gunneridae</taxon>
        <taxon>Pentapetalae</taxon>
        <taxon>rosids</taxon>
        <taxon>fabids</taxon>
        <taxon>Fabales</taxon>
        <taxon>Fabaceae</taxon>
        <taxon>Papilionoideae</taxon>
        <taxon>50 kb inversion clade</taxon>
        <taxon>genistoids sensu lato</taxon>
        <taxon>core genistoids</taxon>
        <taxon>Genisteae</taxon>
        <taxon>Lupinus</taxon>
    </lineage>
</organism>
<evidence type="ECO:0000313" key="1">
    <source>
        <dbReference type="EMBL" id="KAE9584762.1"/>
    </source>
</evidence>
<protein>
    <submittedName>
        <fullName evidence="1">Uncharacterized protein</fullName>
    </submittedName>
</protein>
<sequence length="62" mass="7293">MSIQEGFDSGIYTQNGNEELSRVQLRNMFIEKARNDIYKKLGEWRSEEPKSNIAEDRAKNKE</sequence>
<proteinExistence type="predicted"/>
<name>A0A6A4N2E6_LUPAL</name>
<keyword evidence="2" id="KW-1185">Reference proteome</keyword>
<accession>A0A6A4N2E6</accession>
<comment type="caution">
    <text evidence="1">The sequence shown here is derived from an EMBL/GenBank/DDBJ whole genome shotgun (WGS) entry which is preliminary data.</text>
</comment>
<dbReference type="AlphaFoldDB" id="A0A6A4N2E6"/>
<dbReference type="EMBL" id="WOCE01000025">
    <property type="protein sequence ID" value="KAE9584762.1"/>
    <property type="molecule type" value="Genomic_DNA"/>
</dbReference>
<reference evidence="2" key="1">
    <citation type="journal article" date="2020" name="Nat. Commun.">
        <title>Genome sequence of the cluster root forming white lupin.</title>
        <authorList>
            <person name="Hufnagel B."/>
            <person name="Marques A."/>
            <person name="Soriano A."/>
            <person name="Marques L."/>
            <person name="Divol F."/>
            <person name="Doumas P."/>
            <person name="Sallet E."/>
            <person name="Mancinotti D."/>
            <person name="Carrere S."/>
            <person name="Marande W."/>
            <person name="Arribat S."/>
            <person name="Keller J."/>
            <person name="Huneau C."/>
            <person name="Blein T."/>
            <person name="Aime D."/>
            <person name="Laguerre M."/>
            <person name="Taylor J."/>
            <person name="Schubert V."/>
            <person name="Nelson M."/>
            <person name="Geu-Flores F."/>
            <person name="Crespi M."/>
            <person name="Gallardo-Guerrero K."/>
            <person name="Delaux P.-M."/>
            <person name="Salse J."/>
            <person name="Berges H."/>
            <person name="Guyot R."/>
            <person name="Gouzy J."/>
            <person name="Peret B."/>
        </authorList>
    </citation>
    <scope>NUCLEOTIDE SEQUENCE [LARGE SCALE GENOMIC DNA]</scope>
    <source>
        <strain evidence="2">cv. Amiga</strain>
    </source>
</reference>